<dbReference type="AlphaFoldDB" id="A0A445F3B9"/>
<dbReference type="CDD" id="cd10017">
    <property type="entry name" value="B3_DNA"/>
    <property type="match status" value="2"/>
</dbReference>
<keyword evidence="3" id="KW-0238">DNA-binding</keyword>
<dbReference type="GO" id="GO:0003677">
    <property type="term" value="F:DNA binding"/>
    <property type="evidence" value="ECO:0007669"/>
    <property type="project" value="UniProtKB-KW"/>
</dbReference>
<keyword evidence="9" id="KW-1185">Reference proteome</keyword>
<accession>A0A445F3B9</accession>
<dbReference type="SMART" id="SM01019">
    <property type="entry name" value="B3"/>
    <property type="match status" value="2"/>
</dbReference>
<dbReference type="EMBL" id="QZWG01000020">
    <property type="protein sequence ID" value="RZB43335.1"/>
    <property type="molecule type" value="Genomic_DNA"/>
</dbReference>
<evidence type="ECO:0000256" key="2">
    <source>
        <dbReference type="ARBA" id="ARBA00023015"/>
    </source>
</evidence>
<name>A0A445F3B9_GLYSO</name>
<dbReference type="PROSITE" id="PS50863">
    <property type="entry name" value="B3"/>
    <property type="match status" value="2"/>
</dbReference>
<dbReference type="PANTHER" id="PTHR31920:SF108">
    <property type="entry name" value="B3 DOMAIN-CONTAINING TRANSCRIPTION FACTOR VRN1-LIKE"/>
    <property type="match status" value="1"/>
</dbReference>
<dbReference type="InterPro" id="IPR015300">
    <property type="entry name" value="DNA-bd_pseudobarrel_sf"/>
</dbReference>
<protein>
    <submittedName>
        <fullName evidence="8">B3 domain-containing transcription factor VRN1</fullName>
    </submittedName>
</protein>
<reference evidence="8 9" key="1">
    <citation type="submission" date="2018-09" db="EMBL/GenBank/DDBJ databases">
        <title>A high-quality reference genome of wild soybean provides a powerful tool to mine soybean genomes.</title>
        <authorList>
            <person name="Xie M."/>
            <person name="Chung C.Y.L."/>
            <person name="Li M.-W."/>
            <person name="Wong F.-L."/>
            <person name="Chan T.-F."/>
            <person name="Lam H.-M."/>
        </authorList>
    </citation>
    <scope>NUCLEOTIDE SEQUENCE [LARGE SCALE GENOMIC DNA]</scope>
    <source>
        <strain evidence="9">cv. W05</strain>
        <tissue evidence="8">Hypocotyl of etiolated seedlings</tissue>
    </source>
</reference>
<evidence type="ECO:0000259" key="7">
    <source>
        <dbReference type="PROSITE" id="PS50863"/>
    </source>
</evidence>
<evidence type="ECO:0000313" key="9">
    <source>
        <dbReference type="Proteomes" id="UP000289340"/>
    </source>
</evidence>
<dbReference type="Gene3D" id="2.40.330.10">
    <property type="entry name" value="DNA-binding pseudobarrel domain"/>
    <property type="match status" value="2"/>
</dbReference>
<dbReference type="Proteomes" id="UP000289340">
    <property type="component" value="Chromosome 20"/>
</dbReference>
<evidence type="ECO:0000256" key="5">
    <source>
        <dbReference type="ARBA" id="ARBA00023242"/>
    </source>
</evidence>
<dbReference type="InterPro" id="IPR003340">
    <property type="entry name" value="B3_DNA-bd"/>
</dbReference>
<evidence type="ECO:0000256" key="1">
    <source>
        <dbReference type="ARBA" id="ARBA00004123"/>
    </source>
</evidence>
<gene>
    <name evidence="8" type="ORF">D0Y65_053760</name>
</gene>
<keyword evidence="2" id="KW-0805">Transcription regulation</keyword>
<dbReference type="Pfam" id="PF02362">
    <property type="entry name" value="B3"/>
    <property type="match status" value="2"/>
</dbReference>
<comment type="caution">
    <text evidence="8">The sequence shown here is derived from an EMBL/GenBank/DDBJ whole genome shotgun (WGS) entry which is preliminary data.</text>
</comment>
<organism evidence="8 9">
    <name type="scientific">Glycine soja</name>
    <name type="common">Wild soybean</name>
    <dbReference type="NCBI Taxonomy" id="3848"/>
    <lineage>
        <taxon>Eukaryota</taxon>
        <taxon>Viridiplantae</taxon>
        <taxon>Streptophyta</taxon>
        <taxon>Embryophyta</taxon>
        <taxon>Tracheophyta</taxon>
        <taxon>Spermatophyta</taxon>
        <taxon>Magnoliopsida</taxon>
        <taxon>eudicotyledons</taxon>
        <taxon>Gunneridae</taxon>
        <taxon>Pentapetalae</taxon>
        <taxon>rosids</taxon>
        <taxon>fabids</taxon>
        <taxon>Fabales</taxon>
        <taxon>Fabaceae</taxon>
        <taxon>Papilionoideae</taxon>
        <taxon>50 kb inversion clade</taxon>
        <taxon>NPAAA clade</taxon>
        <taxon>indigoferoid/millettioid clade</taxon>
        <taxon>Phaseoleae</taxon>
        <taxon>Glycine</taxon>
        <taxon>Glycine subgen. Soja</taxon>
    </lineage>
</organism>
<proteinExistence type="predicted"/>
<dbReference type="SUPFAM" id="SSF101936">
    <property type="entry name" value="DNA-binding pseudobarrel domain"/>
    <property type="match status" value="2"/>
</dbReference>
<dbReference type="PANTHER" id="PTHR31920">
    <property type="entry name" value="B3 DOMAIN-CONTAINING"/>
    <property type="match status" value="1"/>
</dbReference>
<dbReference type="InterPro" id="IPR050655">
    <property type="entry name" value="Plant_B3_domain"/>
</dbReference>
<evidence type="ECO:0000313" key="8">
    <source>
        <dbReference type="EMBL" id="RZB43335.1"/>
    </source>
</evidence>
<feature type="domain" description="TF-B3" evidence="7">
    <location>
        <begin position="234"/>
        <end position="298"/>
    </location>
</feature>
<feature type="region of interest" description="Disordered" evidence="6">
    <location>
        <begin position="133"/>
        <end position="165"/>
    </location>
</feature>
<keyword evidence="4" id="KW-0804">Transcription</keyword>
<feature type="domain" description="TF-B3" evidence="7">
    <location>
        <begin position="14"/>
        <end position="107"/>
    </location>
</feature>
<keyword evidence="5" id="KW-0539">Nucleus</keyword>
<evidence type="ECO:0000256" key="3">
    <source>
        <dbReference type="ARBA" id="ARBA00023125"/>
    </source>
</evidence>
<evidence type="ECO:0000256" key="4">
    <source>
        <dbReference type="ARBA" id="ARBA00023163"/>
    </source>
</evidence>
<dbReference type="GO" id="GO:0005634">
    <property type="term" value="C:nucleus"/>
    <property type="evidence" value="ECO:0007669"/>
    <property type="project" value="UniProtKB-SubCell"/>
</dbReference>
<evidence type="ECO:0000256" key="6">
    <source>
        <dbReference type="SAM" id="MobiDB-lite"/>
    </source>
</evidence>
<comment type="subcellular location">
    <subcellularLocation>
        <location evidence="1">Nucleus</location>
    </subcellularLocation>
</comment>
<sequence>MATPPLVQRKASLPIHFFKTILESNVEWMKIPNKFTRRYGGGLSNPVFLRPPDSKEWEVHWTKENGEVWFQKGWKEFVEYYSLEHGHFVLFKYNGTSLIDVLILDRSAIEIDDEMGTVDPNVEKLHADKGVRSDHHQTKVRVRPRSPLVSSEPRNKMPSGSEKAIERTSSLNTPKLLRAKKVARNFVSNNVFFTVVITRPQLEEGAWVWFNIELIKVIKVVPKFLDMERKKQNVMLQIENRMWPVKLTNGGGDMQYDRFTSGWSLFAKESKLQAGDICIFELIDPDGPTLEVHITKAR</sequence>